<organism evidence="1 2">
    <name type="scientific">Xenopus laevis</name>
    <name type="common">African clawed frog</name>
    <dbReference type="NCBI Taxonomy" id="8355"/>
    <lineage>
        <taxon>Eukaryota</taxon>
        <taxon>Metazoa</taxon>
        <taxon>Chordata</taxon>
        <taxon>Craniata</taxon>
        <taxon>Vertebrata</taxon>
        <taxon>Euteleostomi</taxon>
        <taxon>Amphibia</taxon>
        <taxon>Batrachia</taxon>
        <taxon>Anura</taxon>
        <taxon>Pipoidea</taxon>
        <taxon>Pipidae</taxon>
        <taxon>Xenopodinae</taxon>
        <taxon>Xenopus</taxon>
        <taxon>Xenopus</taxon>
    </lineage>
</organism>
<dbReference type="AlphaFoldDB" id="A0A974I2M6"/>
<reference evidence="2" key="1">
    <citation type="journal article" date="2016" name="Nature">
        <title>Genome evolution in the allotetraploid frog Xenopus laevis.</title>
        <authorList>
            <person name="Session A.M."/>
            <person name="Uno Y."/>
            <person name="Kwon T."/>
            <person name="Chapman J.A."/>
            <person name="Toyoda A."/>
            <person name="Takahashi S."/>
            <person name="Fukui A."/>
            <person name="Hikosaka A."/>
            <person name="Suzuki A."/>
            <person name="Kondo M."/>
            <person name="van Heeringen S.J."/>
            <person name="Quigley I."/>
            <person name="Heinz S."/>
            <person name="Ogino H."/>
            <person name="Ochi H."/>
            <person name="Hellsten U."/>
            <person name="Lyons J.B."/>
            <person name="Simakov O."/>
            <person name="Putnam N."/>
            <person name="Stites J."/>
            <person name="Kuroki Y."/>
            <person name="Tanaka T."/>
            <person name="Michiue T."/>
            <person name="Watanabe M."/>
            <person name="Bogdanovic O."/>
            <person name="Lister R."/>
            <person name="Georgiou G."/>
            <person name="Paranjpe S.S."/>
            <person name="van Kruijsbergen I."/>
            <person name="Shu S."/>
            <person name="Carlson J."/>
            <person name="Kinoshita T."/>
            <person name="Ohta Y."/>
            <person name="Mawaribuchi S."/>
            <person name="Jenkins J."/>
            <person name="Grimwood J."/>
            <person name="Schmutz J."/>
            <person name="Mitros T."/>
            <person name="Mozaffari S.V."/>
            <person name="Suzuki Y."/>
            <person name="Haramoto Y."/>
            <person name="Yamamoto T.S."/>
            <person name="Takagi C."/>
            <person name="Heald R."/>
            <person name="Miller K."/>
            <person name="Haudenschild C."/>
            <person name="Kitzman J."/>
            <person name="Nakayama T."/>
            <person name="Izutsu Y."/>
            <person name="Robert J."/>
            <person name="Fortriede J."/>
            <person name="Burns K."/>
            <person name="Lotay V."/>
            <person name="Karimi K."/>
            <person name="Yasuoka Y."/>
            <person name="Dichmann D.S."/>
            <person name="Flajnik M.F."/>
            <person name="Houston D.W."/>
            <person name="Shendure J."/>
            <person name="DuPasquier L."/>
            <person name="Vize P.D."/>
            <person name="Zorn A.M."/>
            <person name="Ito M."/>
            <person name="Marcotte E.M."/>
            <person name="Wallingford J.B."/>
            <person name="Ito Y."/>
            <person name="Asashima M."/>
            <person name="Ueno N."/>
            <person name="Matsuda Y."/>
            <person name="Veenstra G.J."/>
            <person name="Fujiyama A."/>
            <person name="Harland R.M."/>
            <person name="Taira M."/>
            <person name="Rokhsar D.S."/>
        </authorList>
    </citation>
    <scope>NUCLEOTIDE SEQUENCE [LARGE SCALE GENOMIC DNA]</scope>
    <source>
        <strain evidence="2">J</strain>
    </source>
</reference>
<gene>
    <name evidence="1" type="ORF">XELAEV_18011143mg</name>
</gene>
<protein>
    <submittedName>
        <fullName evidence="1">Uncharacterized protein</fullName>
    </submittedName>
</protein>
<name>A0A974I2M6_XENLA</name>
<sequence length="75" mass="8818">MKQENSQKMPFFQKGQYTFSRNFQFPWRFILFHSPPRFLTKMDPLFSDTFCSDFNEVLSGISSKASGLFPIPQVN</sequence>
<evidence type="ECO:0000313" key="1">
    <source>
        <dbReference type="EMBL" id="OCT98911.1"/>
    </source>
</evidence>
<accession>A0A974I2M6</accession>
<dbReference type="EMBL" id="CM004467">
    <property type="protein sequence ID" value="OCT98911.1"/>
    <property type="molecule type" value="Genomic_DNA"/>
</dbReference>
<dbReference type="Proteomes" id="UP000694892">
    <property type="component" value="Chromosome 1S"/>
</dbReference>
<proteinExistence type="predicted"/>
<evidence type="ECO:0000313" key="2">
    <source>
        <dbReference type="Proteomes" id="UP000694892"/>
    </source>
</evidence>